<dbReference type="Proteomes" id="UP000076871">
    <property type="component" value="Unassembled WGS sequence"/>
</dbReference>
<dbReference type="GO" id="GO:0006508">
    <property type="term" value="P:proteolysis"/>
    <property type="evidence" value="ECO:0007669"/>
    <property type="project" value="UniProtKB-KW"/>
</dbReference>
<keyword evidence="5" id="KW-0325">Glycoprotein</keyword>
<keyword evidence="3" id="KW-0645">Protease</keyword>
<gene>
    <name evidence="6" type="ORF">LAESUDRAFT_439669</name>
</gene>
<sequence>MPRRPYNKFSWNEHTNITLLRSPIGTGFSCSHDESKMDTLADMAADVYAFHALFVTRFSQYAAARFHLAAEMGWPLWSTSR</sequence>
<keyword evidence="7" id="KW-1185">Reference proteome</keyword>
<dbReference type="GO" id="GO:0004185">
    <property type="term" value="F:serine-type carboxypeptidase activity"/>
    <property type="evidence" value="ECO:0007669"/>
    <property type="project" value="InterPro"/>
</dbReference>
<comment type="similarity">
    <text evidence="1">Belongs to the peptidase S10 family.</text>
</comment>
<evidence type="ECO:0000256" key="2">
    <source>
        <dbReference type="ARBA" id="ARBA00022645"/>
    </source>
</evidence>
<dbReference type="EMBL" id="KV427656">
    <property type="protein sequence ID" value="KZT02053.1"/>
    <property type="molecule type" value="Genomic_DNA"/>
</dbReference>
<evidence type="ECO:0000313" key="7">
    <source>
        <dbReference type="Proteomes" id="UP000076871"/>
    </source>
</evidence>
<evidence type="ECO:0000256" key="3">
    <source>
        <dbReference type="ARBA" id="ARBA00022670"/>
    </source>
</evidence>
<organism evidence="6 7">
    <name type="scientific">Laetiporus sulphureus 93-53</name>
    <dbReference type="NCBI Taxonomy" id="1314785"/>
    <lineage>
        <taxon>Eukaryota</taxon>
        <taxon>Fungi</taxon>
        <taxon>Dikarya</taxon>
        <taxon>Basidiomycota</taxon>
        <taxon>Agaricomycotina</taxon>
        <taxon>Agaricomycetes</taxon>
        <taxon>Polyporales</taxon>
        <taxon>Laetiporus</taxon>
    </lineage>
</organism>
<dbReference type="Pfam" id="PF00450">
    <property type="entry name" value="Peptidase_S10"/>
    <property type="match status" value="1"/>
</dbReference>
<evidence type="ECO:0000256" key="4">
    <source>
        <dbReference type="ARBA" id="ARBA00022801"/>
    </source>
</evidence>
<proteinExistence type="inferred from homology"/>
<name>A0A165C1X0_9APHY</name>
<evidence type="ECO:0000313" key="6">
    <source>
        <dbReference type="EMBL" id="KZT02053.1"/>
    </source>
</evidence>
<dbReference type="InterPro" id="IPR001563">
    <property type="entry name" value="Peptidase_S10"/>
</dbReference>
<dbReference type="InterPro" id="IPR029058">
    <property type="entry name" value="AB_hydrolase_fold"/>
</dbReference>
<dbReference type="OrthoDB" id="443318at2759"/>
<dbReference type="GeneID" id="63819493"/>
<dbReference type="STRING" id="1314785.A0A165C1X0"/>
<dbReference type="AlphaFoldDB" id="A0A165C1X0"/>
<evidence type="ECO:0000256" key="1">
    <source>
        <dbReference type="ARBA" id="ARBA00009431"/>
    </source>
</evidence>
<dbReference type="InParanoid" id="A0A165C1X0"/>
<keyword evidence="2" id="KW-0121">Carboxypeptidase</keyword>
<protein>
    <submittedName>
        <fullName evidence="6">Uncharacterized protein</fullName>
    </submittedName>
</protein>
<dbReference type="RefSeq" id="XP_040759793.1">
    <property type="nucleotide sequence ID" value="XM_040902462.1"/>
</dbReference>
<dbReference type="SUPFAM" id="SSF53474">
    <property type="entry name" value="alpha/beta-Hydrolases"/>
    <property type="match status" value="1"/>
</dbReference>
<keyword evidence="4" id="KW-0378">Hydrolase</keyword>
<dbReference type="Gene3D" id="3.40.50.1820">
    <property type="entry name" value="alpha/beta hydrolase"/>
    <property type="match status" value="1"/>
</dbReference>
<reference evidence="6 7" key="1">
    <citation type="journal article" date="2016" name="Mol. Biol. Evol.">
        <title>Comparative Genomics of Early-Diverging Mushroom-Forming Fungi Provides Insights into the Origins of Lignocellulose Decay Capabilities.</title>
        <authorList>
            <person name="Nagy L.G."/>
            <person name="Riley R."/>
            <person name="Tritt A."/>
            <person name="Adam C."/>
            <person name="Daum C."/>
            <person name="Floudas D."/>
            <person name="Sun H."/>
            <person name="Yadav J.S."/>
            <person name="Pangilinan J."/>
            <person name="Larsson K.H."/>
            <person name="Matsuura K."/>
            <person name="Barry K."/>
            <person name="Labutti K."/>
            <person name="Kuo R."/>
            <person name="Ohm R.A."/>
            <person name="Bhattacharya S.S."/>
            <person name="Shirouzu T."/>
            <person name="Yoshinaga Y."/>
            <person name="Martin F.M."/>
            <person name="Grigoriev I.V."/>
            <person name="Hibbett D.S."/>
        </authorList>
    </citation>
    <scope>NUCLEOTIDE SEQUENCE [LARGE SCALE GENOMIC DNA]</scope>
    <source>
        <strain evidence="6 7">93-53</strain>
    </source>
</reference>
<evidence type="ECO:0000256" key="5">
    <source>
        <dbReference type="ARBA" id="ARBA00023180"/>
    </source>
</evidence>
<accession>A0A165C1X0</accession>